<accession>A0ACA9MGJ7</accession>
<sequence>MEGTKYILSIDGGGIRGIIPATIISEFEKRVTEIIKKENPDKPDIDIKCSDLFDIIAGTSTGSILALALSVGKNNRPKYSGDFMVKFYHEHGYDVFPDHSAFKFIDHLMNSSDKLLHAFHIRATVSNVIHNVTDCIHNIETKFAHDNTENPVDNTENSVDNIETSVDNTEKP</sequence>
<protein>
    <submittedName>
        <fullName evidence="1">164_t:CDS:1</fullName>
    </submittedName>
</protein>
<feature type="non-terminal residue" evidence="1">
    <location>
        <position position="172"/>
    </location>
</feature>
<organism evidence="1 2">
    <name type="scientific">Scutellospora calospora</name>
    <dbReference type="NCBI Taxonomy" id="85575"/>
    <lineage>
        <taxon>Eukaryota</taxon>
        <taxon>Fungi</taxon>
        <taxon>Fungi incertae sedis</taxon>
        <taxon>Mucoromycota</taxon>
        <taxon>Glomeromycotina</taxon>
        <taxon>Glomeromycetes</taxon>
        <taxon>Diversisporales</taxon>
        <taxon>Gigasporaceae</taxon>
        <taxon>Scutellospora</taxon>
    </lineage>
</organism>
<gene>
    <name evidence="1" type="ORF">SCALOS_LOCUS6587</name>
</gene>
<dbReference type="EMBL" id="CAJVPM010012898">
    <property type="protein sequence ID" value="CAG8591298.1"/>
    <property type="molecule type" value="Genomic_DNA"/>
</dbReference>
<reference evidence="1" key="1">
    <citation type="submission" date="2021-06" db="EMBL/GenBank/DDBJ databases">
        <authorList>
            <person name="Kallberg Y."/>
            <person name="Tangrot J."/>
            <person name="Rosling A."/>
        </authorList>
    </citation>
    <scope>NUCLEOTIDE SEQUENCE</scope>
    <source>
        <strain evidence="1">AU212A</strain>
    </source>
</reference>
<name>A0ACA9MGJ7_9GLOM</name>
<evidence type="ECO:0000313" key="1">
    <source>
        <dbReference type="EMBL" id="CAG8591298.1"/>
    </source>
</evidence>
<proteinExistence type="predicted"/>
<evidence type="ECO:0000313" key="2">
    <source>
        <dbReference type="Proteomes" id="UP000789860"/>
    </source>
</evidence>
<keyword evidence="2" id="KW-1185">Reference proteome</keyword>
<dbReference type="Proteomes" id="UP000789860">
    <property type="component" value="Unassembled WGS sequence"/>
</dbReference>
<comment type="caution">
    <text evidence="1">The sequence shown here is derived from an EMBL/GenBank/DDBJ whole genome shotgun (WGS) entry which is preliminary data.</text>
</comment>